<dbReference type="InterPro" id="IPR024862">
    <property type="entry name" value="TRPV"/>
</dbReference>
<dbReference type="SUPFAM" id="SSF50978">
    <property type="entry name" value="WD40 repeat-like"/>
    <property type="match status" value="1"/>
</dbReference>
<feature type="transmembrane region" description="Helical" evidence="3">
    <location>
        <begin position="972"/>
        <end position="991"/>
    </location>
</feature>
<comment type="caution">
    <text evidence="4">The sequence shown here is derived from an EMBL/GenBank/DDBJ whole genome shotgun (WGS) entry which is preliminary data.</text>
</comment>
<accession>A0A9N8UX67</accession>
<evidence type="ECO:0000256" key="2">
    <source>
        <dbReference type="SAM" id="MobiDB-lite"/>
    </source>
</evidence>
<keyword evidence="5" id="KW-1185">Reference proteome</keyword>
<keyword evidence="3" id="KW-0472">Membrane</keyword>
<dbReference type="GO" id="GO:0098703">
    <property type="term" value="P:calcium ion import across plasma membrane"/>
    <property type="evidence" value="ECO:0007669"/>
    <property type="project" value="TreeGrafter"/>
</dbReference>
<keyword evidence="1" id="KW-0677">Repeat</keyword>
<organism evidence="4 5">
    <name type="scientific">Funneliformis mosseae</name>
    <name type="common">Endomycorrhizal fungus</name>
    <name type="synonym">Glomus mosseae</name>
    <dbReference type="NCBI Taxonomy" id="27381"/>
    <lineage>
        <taxon>Eukaryota</taxon>
        <taxon>Fungi</taxon>
        <taxon>Fungi incertae sedis</taxon>
        <taxon>Mucoromycota</taxon>
        <taxon>Glomeromycotina</taxon>
        <taxon>Glomeromycetes</taxon>
        <taxon>Glomerales</taxon>
        <taxon>Glomeraceae</taxon>
        <taxon>Funneliformis</taxon>
    </lineage>
</organism>
<name>A0A9N8UX67_FUNMO</name>
<evidence type="ECO:0000313" key="4">
    <source>
        <dbReference type="EMBL" id="CAG8435000.1"/>
    </source>
</evidence>
<keyword evidence="3" id="KW-1133">Transmembrane helix</keyword>
<evidence type="ECO:0000256" key="1">
    <source>
        <dbReference type="ARBA" id="ARBA00022737"/>
    </source>
</evidence>
<feature type="transmembrane region" description="Helical" evidence="3">
    <location>
        <begin position="944"/>
        <end position="965"/>
    </location>
</feature>
<feature type="transmembrane region" description="Helical" evidence="3">
    <location>
        <begin position="1032"/>
        <end position="1050"/>
    </location>
</feature>
<feature type="region of interest" description="Disordered" evidence="2">
    <location>
        <begin position="110"/>
        <end position="140"/>
    </location>
</feature>
<dbReference type="PANTHER" id="PTHR10582:SF2">
    <property type="entry name" value="INACTIVE"/>
    <property type="match status" value="1"/>
</dbReference>
<dbReference type="PANTHER" id="PTHR10582">
    <property type="entry name" value="TRANSIENT RECEPTOR POTENTIAL ION CHANNEL PROTEIN"/>
    <property type="match status" value="1"/>
</dbReference>
<protein>
    <submittedName>
        <fullName evidence="4">15961_t:CDS:1</fullName>
    </submittedName>
</protein>
<feature type="region of interest" description="Disordered" evidence="2">
    <location>
        <begin position="1"/>
        <end position="27"/>
    </location>
</feature>
<dbReference type="EMBL" id="CAJVPP010000015">
    <property type="protein sequence ID" value="CAG8435000.1"/>
    <property type="molecule type" value="Genomic_DNA"/>
</dbReference>
<dbReference type="GO" id="GO:0005886">
    <property type="term" value="C:plasma membrane"/>
    <property type="evidence" value="ECO:0007669"/>
    <property type="project" value="TreeGrafter"/>
</dbReference>
<feature type="region of interest" description="Disordered" evidence="2">
    <location>
        <begin position="1176"/>
        <end position="1200"/>
    </location>
</feature>
<gene>
    <name evidence="4" type="ORF">FMOSSE_LOCUS184</name>
</gene>
<sequence>MDKRMLYTSEDSYPQSREPNRSCDDNSPTYLAISPNGILAATFNSVTYEIKIYGVVNKEVPTNLWFTENEMKELEKHSKDVSFSLAISDSADKDDVVYVAVSRFKNKPIENQKTNTDEEQEADSRKDNPRTIKDEEKEIGYRKDNPRTIKVEEKEIGYRKDIPGREKMIDQTFVFSTKLSARIKTAADNRGGIVRFLNNNLPKEAGQLNGFTNLIVMNASEITKVFINNINHKKFSDRSIFKNSLVSEEYEFPTIIQDKLYHNSCTRFLNTIVERNYLFVEDYKNHILEMYNLHSMNLDLTFQNRDQVTLSKQFHENAIFSISKHRHLLAYCNGTKSITIYLMENGLEVTTKEFTDANKILLISFIDDDERLLVVTDNITEEATEQTIEEGTENTIEEGTVEVSEEGTVEASEEGTEDTIEVVTGTFTPTINIWDLFTFSNDVRVFDDDSNIFSSLQKSNSHSIALSNGSILASLQDGDICKFSYDKIKLKPPNISPINQVQEDHQEMDAKKKPYPIIKEPWVSNKKDKHIPSYLDEYKTIQLIIGETTVQVWKKRKGHDATNDRVLKYIWVNLGKQNIKVDSLKIGNCEFYLDLSWDVPSNDNTSVPSDDNNTIPNLPNDSKVKKKEHIHWPNKAHVLKDACVAMEYLYKRRYDSAGSNNLNKYEELFVGTEKLINKCIKKNPSLWSLTEVRYGIMANIIRSKNIPLLHRILFDYKEADGNKQDETRLAIGQSLGENRRDKSIVAMLLEYYSNNAEKDIGWMFTVTKSLPSLKKYHFEPYLKELFYKPCFGSKEEFVDSKFVSQRKLKEGYKSEICSLNVRPRLLLKQNKSSWWNKLKSLKIFEWSSKDTGKKIPRVTAVRVVPLPDFTVYPTNATDRTHNNWMIPFKLIKLIIFPRIYLIHDKNHFSPFLKLMSKNENEQLYDNPAMEACIDFKWGAARNCFLRHFTLFIAFSLTFALGSGIIKDVKSKILTGLFFYFGYYLLMTEFIQLKHQGFKRYLSIYNILDVVSIFLALITMIIYLTLIAVEVNIVLQAFAVLLLWFELHIILEHPNLIDLKPNGNKFVINSTNPDFDGLTIEQVFDVDDPMDNYYRKLTYSVMGAYFWILGRWDQIEVWDFWPIYVISIGASILIVTIMQNLLIAFMTGVYENARHNVKLAVLGYRADLVADYETLEKPLDDSDDSDDDDQDEQSLNVASKDKNDQKFKLAVDDHEDKSIITNDEQFVKLQDEMKMLKNEAARTDCSRP</sequence>
<dbReference type="GO" id="GO:0005216">
    <property type="term" value="F:monoatomic ion channel activity"/>
    <property type="evidence" value="ECO:0007669"/>
    <property type="project" value="InterPro"/>
</dbReference>
<feature type="compositionally biased region" description="Basic and acidic residues" evidence="2">
    <location>
        <begin position="122"/>
        <end position="140"/>
    </location>
</feature>
<dbReference type="InterPro" id="IPR036322">
    <property type="entry name" value="WD40_repeat_dom_sf"/>
</dbReference>
<dbReference type="AlphaFoldDB" id="A0A9N8UX67"/>
<evidence type="ECO:0000256" key="3">
    <source>
        <dbReference type="SAM" id="Phobius"/>
    </source>
</evidence>
<reference evidence="4" key="1">
    <citation type="submission" date="2021-06" db="EMBL/GenBank/DDBJ databases">
        <authorList>
            <person name="Kallberg Y."/>
            <person name="Tangrot J."/>
            <person name="Rosling A."/>
        </authorList>
    </citation>
    <scope>NUCLEOTIDE SEQUENCE</scope>
    <source>
        <strain evidence="4">87-6 pot B 2015</strain>
    </source>
</reference>
<feature type="compositionally biased region" description="Acidic residues" evidence="2">
    <location>
        <begin position="1180"/>
        <end position="1191"/>
    </location>
</feature>
<dbReference type="Proteomes" id="UP000789375">
    <property type="component" value="Unassembled WGS sequence"/>
</dbReference>
<evidence type="ECO:0000313" key="5">
    <source>
        <dbReference type="Proteomes" id="UP000789375"/>
    </source>
</evidence>
<keyword evidence="3" id="KW-0812">Transmembrane</keyword>
<proteinExistence type="predicted"/>
<feature type="transmembrane region" description="Helical" evidence="3">
    <location>
        <begin position="1120"/>
        <end position="1144"/>
    </location>
</feature>
<feature type="transmembrane region" description="Helical" evidence="3">
    <location>
        <begin position="1003"/>
        <end position="1025"/>
    </location>
</feature>